<name>A0A1J5GML0_9BACT</name>
<keyword evidence="5" id="KW-0378">Hydrolase</keyword>
<reference evidence="8 11" key="1">
    <citation type="journal article" date="2016" name="Environ. Microbiol.">
        <title>Genomic resolution of a cold subsurface aquifer community provides metabolic insights for novel microbes adapted to high CO concentrations.</title>
        <authorList>
            <person name="Probst A.J."/>
            <person name="Castelle C.J."/>
            <person name="Singh A."/>
            <person name="Brown C.T."/>
            <person name="Anantharaman K."/>
            <person name="Sharon I."/>
            <person name="Hug L.A."/>
            <person name="Burstein D."/>
            <person name="Emerson J.B."/>
            <person name="Thomas B.C."/>
            <person name="Banfield J.F."/>
        </authorList>
    </citation>
    <scope>NUCLEOTIDE SEQUENCE [LARGE SCALE GENOMIC DNA]</scope>
    <source>
        <strain evidence="8">CG2_30_33_13</strain>
    </source>
</reference>
<evidence type="ECO:0000313" key="8">
    <source>
        <dbReference type="EMBL" id="OIP73555.1"/>
    </source>
</evidence>
<keyword evidence="3" id="KW-0540">Nuclease</keyword>
<dbReference type="SUPFAM" id="SSF54786">
    <property type="entry name" value="YcfA/nrd intein domain"/>
    <property type="match status" value="1"/>
</dbReference>
<dbReference type="EMBL" id="PFTV01000203">
    <property type="protein sequence ID" value="PJB55508.1"/>
    <property type="molecule type" value="Genomic_DNA"/>
</dbReference>
<protein>
    <recommendedName>
        <fullName evidence="14">Addiction module toxin, HicA family</fullName>
    </recommendedName>
</protein>
<evidence type="ECO:0000313" key="10">
    <source>
        <dbReference type="EMBL" id="PJB55508.1"/>
    </source>
</evidence>
<reference evidence="12 13" key="2">
    <citation type="submission" date="2017-09" db="EMBL/GenBank/DDBJ databases">
        <title>Depth-based differentiation of microbial function through sediment-hosted aquifers and enrichment of novel symbionts in the deep terrestrial subsurface.</title>
        <authorList>
            <person name="Probst A.J."/>
            <person name="Ladd B."/>
            <person name="Jarett J.K."/>
            <person name="Geller-Mcgrath D.E."/>
            <person name="Sieber C.M."/>
            <person name="Emerson J.B."/>
            <person name="Anantharaman K."/>
            <person name="Thomas B.C."/>
            <person name="Malmstrom R."/>
            <person name="Stieglmeier M."/>
            <person name="Klingl A."/>
            <person name="Woyke T."/>
            <person name="Ryan C.M."/>
            <person name="Banfield J.F."/>
        </authorList>
    </citation>
    <scope>NUCLEOTIDE SEQUENCE [LARGE SCALE GENOMIC DNA]</scope>
    <source>
        <strain evidence="9">CG_4_10_14_3_um_filter_34_13</strain>
        <strain evidence="10">CG_4_9_14_3_um_filter_33_16</strain>
    </source>
</reference>
<dbReference type="EMBL" id="PFKO01000121">
    <property type="protein sequence ID" value="PIY33110.1"/>
    <property type="molecule type" value="Genomic_DNA"/>
</dbReference>
<evidence type="ECO:0000313" key="13">
    <source>
        <dbReference type="Proteomes" id="UP000230646"/>
    </source>
</evidence>
<comment type="caution">
    <text evidence="8">The sequence shown here is derived from an EMBL/GenBank/DDBJ whole genome shotgun (WGS) entry which is preliminary data.</text>
</comment>
<evidence type="ECO:0000313" key="11">
    <source>
        <dbReference type="Proteomes" id="UP000182763"/>
    </source>
</evidence>
<evidence type="ECO:0000256" key="3">
    <source>
        <dbReference type="ARBA" id="ARBA00022722"/>
    </source>
</evidence>
<dbReference type="AlphaFoldDB" id="A0A1J5GML0"/>
<dbReference type="InterPro" id="IPR012933">
    <property type="entry name" value="HicA_mRNA_interferase"/>
</dbReference>
<proteinExistence type="inferred from homology"/>
<evidence type="ECO:0000313" key="9">
    <source>
        <dbReference type="EMBL" id="PIY33110.1"/>
    </source>
</evidence>
<evidence type="ECO:0000313" key="12">
    <source>
        <dbReference type="Proteomes" id="UP000228560"/>
    </source>
</evidence>
<dbReference type="GO" id="GO:0004519">
    <property type="term" value="F:endonuclease activity"/>
    <property type="evidence" value="ECO:0007669"/>
    <property type="project" value="UniProtKB-KW"/>
</dbReference>
<evidence type="ECO:0000256" key="2">
    <source>
        <dbReference type="ARBA" id="ARBA00022649"/>
    </source>
</evidence>
<evidence type="ECO:0000256" key="7">
    <source>
        <dbReference type="ARBA" id="ARBA00023016"/>
    </source>
</evidence>
<evidence type="ECO:0008006" key="14">
    <source>
        <dbReference type="Google" id="ProtNLM"/>
    </source>
</evidence>
<dbReference type="STRING" id="1805029.AUK42_01120"/>
<accession>A0A1J5GML0</accession>
<evidence type="ECO:0000256" key="1">
    <source>
        <dbReference type="ARBA" id="ARBA00006620"/>
    </source>
</evidence>
<evidence type="ECO:0000256" key="4">
    <source>
        <dbReference type="ARBA" id="ARBA00022759"/>
    </source>
</evidence>
<sequence>MPKIVPIPASRLRKIFEKDGFKCVRIEGDHYVYTKQGVIRPIVVPNWPAVPVFVIRNNIRTAGISRERYFQLLKEIK</sequence>
<keyword evidence="2" id="KW-1277">Toxin-antitoxin system</keyword>
<dbReference type="InterPro" id="IPR038570">
    <property type="entry name" value="HicA_sf"/>
</dbReference>
<dbReference type="Proteomes" id="UP000182763">
    <property type="component" value="Unassembled WGS sequence"/>
</dbReference>
<dbReference type="EMBL" id="MNYY01000025">
    <property type="protein sequence ID" value="OIP73555.1"/>
    <property type="molecule type" value="Genomic_DNA"/>
</dbReference>
<evidence type="ECO:0000256" key="6">
    <source>
        <dbReference type="ARBA" id="ARBA00022884"/>
    </source>
</evidence>
<organism evidence="8 11">
    <name type="scientific">Candidatus Infernicultor aquiphilus</name>
    <dbReference type="NCBI Taxonomy" id="1805029"/>
    <lineage>
        <taxon>Bacteria</taxon>
        <taxon>Pseudomonadati</taxon>
        <taxon>Atribacterota</taxon>
        <taxon>Candidatus Phoenicimicrobiia</taxon>
        <taxon>Candidatus Pheonicimicrobiales</taxon>
        <taxon>Candidatus Phoenicimicrobiaceae</taxon>
        <taxon>Candidatus Infernicultor</taxon>
    </lineage>
</organism>
<dbReference type="GO" id="GO:0003729">
    <property type="term" value="F:mRNA binding"/>
    <property type="evidence" value="ECO:0007669"/>
    <property type="project" value="InterPro"/>
</dbReference>
<accession>A0A2M8C908</accession>
<keyword evidence="7" id="KW-0346">Stress response</keyword>
<dbReference type="GO" id="GO:0016787">
    <property type="term" value="F:hydrolase activity"/>
    <property type="evidence" value="ECO:0007669"/>
    <property type="project" value="UniProtKB-KW"/>
</dbReference>
<dbReference type="RefSeq" id="WP_406607193.1">
    <property type="nucleotide sequence ID" value="NZ_PFKO01000121.1"/>
</dbReference>
<keyword evidence="6" id="KW-0694">RNA-binding</keyword>
<gene>
    <name evidence="8" type="ORF">AUK42_01120</name>
    <name evidence="10" type="ORF">CO097_07985</name>
    <name evidence="9" type="ORF">COZ07_03410</name>
</gene>
<accession>A0A2M7PR70</accession>
<dbReference type="Gene3D" id="3.30.920.30">
    <property type="entry name" value="Hypothetical protein"/>
    <property type="match status" value="1"/>
</dbReference>
<comment type="similarity">
    <text evidence="1">Belongs to the HicA mRNA interferase family.</text>
</comment>
<dbReference type="Proteomes" id="UP000228560">
    <property type="component" value="Unassembled WGS sequence"/>
</dbReference>
<evidence type="ECO:0000256" key="5">
    <source>
        <dbReference type="ARBA" id="ARBA00022801"/>
    </source>
</evidence>
<dbReference type="Proteomes" id="UP000230646">
    <property type="component" value="Unassembled WGS sequence"/>
</dbReference>
<keyword evidence="4" id="KW-0255">Endonuclease</keyword>
<dbReference type="Pfam" id="PF07927">
    <property type="entry name" value="HicA_toxin"/>
    <property type="match status" value="1"/>
</dbReference>